<dbReference type="Pfam" id="PF00680">
    <property type="entry name" value="RdRP_1"/>
    <property type="match status" value="1"/>
</dbReference>
<dbReference type="InterPro" id="IPR043502">
    <property type="entry name" value="DNA/RNA_pol_sf"/>
</dbReference>
<dbReference type="GO" id="GO:0003723">
    <property type="term" value="F:RNA binding"/>
    <property type="evidence" value="ECO:0007669"/>
    <property type="project" value="InterPro"/>
</dbReference>
<evidence type="ECO:0000256" key="5">
    <source>
        <dbReference type="ARBA" id="ARBA00022801"/>
    </source>
</evidence>
<dbReference type="PROSITE" id="PS50507">
    <property type="entry name" value="RDRP_SSRNA_POS"/>
    <property type="match status" value="1"/>
</dbReference>
<dbReference type="GO" id="GO:0003968">
    <property type="term" value="F:RNA-directed RNA polymerase activity"/>
    <property type="evidence" value="ECO:0007669"/>
    <property type="project" value="InterPro"/>
</dbReference>
<keyword evidence="9" id="KW-1133">Transmembrane helix</keyword>
<accession>A0A1L3KKI7</accession>
<keyword evidence="6" id="KW-0788">Thiol protease</keyword>
<dbReference type="CDD" id="cd23195">
    <property type="entry name" value="Marnaviridae_RdRp"/>
    <property type="match status" value="1"/>
</dbReference>
<dbReference type="GO" id="GO:0006508">
    <property type="term" value="P:proteolysis"/>
    <property type="evidence" value="ECO:0007669"/>
    <property type="project" value="UniProtKB-KW"/>
</dbReference>
<dbReference type="GO" id="GO:0006351">
    <property type="term" value="P:DNA-templated transcription"/>
    <property type="evidence" value="ECO:0007669"/>
    <property type="project" value="InterPro"/>
</dbReference>
<dbReference type="PROSITE" id="PS51874">
    <property type="entry name" value="PCV_3C_PRO"/>
    <property type="match status" value="1"/>
</dbReference>
<dbReference type="SUPFAM" id="SSF50494">
    <property type="entry name" value="Trypsin-like serine proteases"/>
    <property type="match status" value="1"/>
</dbReference>
<feature type="transmembrane region" description="Helical" evidence="9">
    <location>
        <begin position="470"/>
        <end position="487"/>
    </location>
</feature>
<keyword evidence="9" id="KW-0472">Membrane</keyword>
<dbReference type="InterPro" id="IPR001205">
    <property type="entry name" value="RNA-dir_pol_C"/>
</dbReference>
<dbReference type="InterPro" id="IPR003593">
    <property type="entry name" value="AAA+_ATPase"/>
</dbReference>
<evidence type="ECO:0000256" key="6">
    <source>
        <dbReference type="ARBA" id="ARBA00022807"/>
    </source>
</evidence>
<evidence type="ECO:0000313" key="13">
    <source>
        <dbReference type="EMBL" id="APG77928.1"/>
    </source>
</evidence>
<keyword evidence="1" id="KW-0645">Protease</keyword>
<evidence type="ECO:0000256" key="7">
    <source>
        <dbReference type="ARBA" id="ARBA00022840"/>
    </source>
</evidence>
<dbReference type="InterPro" id="IPR043128">
    <property type="entry name" value="Rev_trsase/Diguanyl_cyclase"/>
</dbReference>
<dbReference type="InterPro" id="IPR044067">
    <property type="entry name" value="PCV_3C_PRO"/>
</dbReference>
<keyword evidence="9" id="KW-0812">Transmembrane</keyword>
<dbReference type="InterPro" id="IPR007094">
    <property type="entry name" value="RNA-dir_pol_PSvirus"/>
</dbReference>
<dbReference type="EMBL" id="KX883902">
    <property type="protein sequence ID" value="APG77928.1"/>
    <property type="molecule type" value="Genomic_RNA"/>
</dbReference>
<dbReference type="Gene3D" id="3.40.50.300">
    <property type="entry name" value="P-loop containing nucleotide triphosphate hydrolases"/>
    <property type="match status" value="1"/>
</dbReference>
<keyword evidence="2" id="KW-0808">Transferase</keyword>
<evidence type="ECO:0000256" key="4">
    <source>
        <dbReference type="ARBA" id="ARBA00022741"/>
    </source>
</evidence>
<dbReference type="PROSITE" id="PS51218">
    <property type="entry name" value="SF3_HELICASE_2"/>
    <property type="match status" value="1"/>
</dbReference>
<dbReference type="GO" id="GO:0005524">
    <property type="term" value="F:ATP binding"/>
    <property type="evidence" value="ECO:0007669"/>
    <property type="project" value="UniProtKB-KW"/>
</dbReference>
<keyword evidence="7" id="KW-0067">ATP-binding</keyword>
<feature type="transmembrane region" description="Helical" evidence="9">
    <location>
        <begin position="542"/>
        <end position="559"/>
    </location>
</feature>
<evidence type="ECO:0000256" key="8">
    <source>
        <dbReference type="ARBA" id="ARBA00022953"/>
    </source>
</evidence>
<dbReference type="InterPro" id="IPR043504">
    <property type="entry name" value="Peptidase_S1_PA_chymotrypsin"/>
</dbReference>
<dbReference type="GO" id="GO:0039694">
    <property type="term" value="P:viral RNA genome replication"/>
    <property type="evidence" value="ECO:0007669"/>
    <property type="project" value="InterPro"/>
</dbReference>
<evidence type="ECO:0000256" key="1">
    <source>
        <dbReference type="ARBA" id="ARBA00022670"/>
    </source>
</evidence>
<dbReference type="SUPFAM" id="SSF56672">
    <property type="entry name" value="DNA/RNA polymerases"/>
    <property type="match status" value="1"/>
</dbReference>
<name>A0A1L3KKI7_9VIRU</name>
<dbReference type="InterPro" id="IPR000605">
    <property type="entry name" value="Helicase_SF3_ssDNA/RNA_vir"/>
</dbReference>
<dbReference type="GO" id="GO:0003724">
    <property type="term" value="F:RNA helicase activity"/>
    <property type="evidence" value="ECO:0007669"/>
    <property type="project" value="InterPro"/>
</dbReference>
<feature type="transmembrane region" description="Helical" evidence="9">
    <location>
        <begin position="433"/>
        <end position="458"/>
    </location>
</feature>
<dbReference type="GO" id="GO:0004197">
    <property type="term" value="F:cysteine-type endopeptidase activity"/>
    <property type="evidence" value="ECO:0007669"/>
    <property type="project" value="InterPro"/>
</dbReference>
<dbReference type="Gene3D" id="3.30.70.270">
    <property type="match status" value="1"/>
</dbReference>
<keyword evidence="3" id="KW-0548">Nucleotidyltransferase</keyword>
<evidence type="ECO:0000256" key="2">
    <source>
        <dbReference type="ARBA" id="ARBA00022679"/>
    </source>
</evidence>
<reference evidence="13" key="1">
    <citation type="journal article" date="2016" name="Nature">
        <title>Redefining the invertebrate RNA virosphere.</title>
        <authorList>
            <person name="Shi M."/>
            <person name="Lin X.D."/>
            <person name="Tian J.H."/>
            <person name="Chen L.J."/>
            <person name="Chen X."/>
            <person name="Li C.X."/>
            <person name="Qin X.C."/>
            <person name="Li J."/>
            <person name="Cao J.P."/>
            <person name="Eden J.S."/>
            <person name="Buchmann J."/>
            <person name="Wang W."/>
            <person name="Xu J."/>
            <person name="Holmes E.C."/>
            <person name="Zhang Y.Z."/>
        </authorList>
    </citation>
    <scope>NUCLEOTIDE SEQUENCE</scope>
    <source>
        <strain evidence="13">HOU158088</strain>
    </source>
</reference>
<dbReference type="Pfam" id="PF00910">
    <property type="entry name" value="RNA_helicase"/>
    <property type="match status" value="1"/>
</dbReference>
<feature type="domain" description="RdRp catalytic" evidence="10">
    <location>
        <begin position="1098"/>
        <end position="1230"/>
    </location>
</feature>
<feature type="transmembrane region" description="Helical" evidence="9">
    <location>
        <begin position="493"/>
        <end position="512"/>
    </location>
</feature>
<dbReference type="InterPro" id="IPR027417">
    <property type="entry name" value="P-loop_NTPase"/>
</dbReference>
<organism evidence="13">
    <name type="scientific">Beihai picorna-like virus 34</name>
    <dbReference type="NCBI Taxonomy" id="1922577"/>
    <lineage>
        <taxon>Viruses</taxon>
        <taxon>Riboviria</taxon>
    </lineage>
</organism>
<evidence type="ECO:0000259" key="12">
    <source>
        <dbReference type="PROSITE" id="PS51874"/>
    </source>
</evidence>
<sequence>MMITLGFLKKINISFRGMSLFVSEPLRQQVTVVQLIEKIVLFGKLLISKILLVFETGNIDLFFQTEAKNAYDDEFTFIKSQKARVDIGRKAEVDDESYDRRVHECIATTLSLLNSCKANERTYYSSRLATLRDIQTSRTLSQKEGIREKPYGMLLFGGSGVGKSAIANALTRFVLQSNGFDHSPRAVTSLNMEDKYQSEFSTHHKGVIFDDICNTALDRTDGSPTLPVIMFLNNMTMAALNANAEMKGRIMISPMVVVGTTNVKDLLSNQLSNEPLSINRRFEATITQKVKPEFCRPGTQMLDSSKIAHMSKDQFPDYALFTVEEPRYWENYTGDKFKSGRTQHVTFIPRVFEGKELVDVDIKTLLRFLKEDSAKHFAHQKSFVQSQRDLSDMPLCECGLPVGMCDSCPLDSQAGIPNVSEVVEYLTALEIRIVAWLNMFLQALIVSRFGSAIIAYLMRDKLRDIVVNSIGYYIICVLITLAYDTVVHVRGSWMILIFTVLYLLYVIVRFYMIRRSVIKKFANIPLPSQYIRDMSWSTKLKVMYFLMSIGIWKVLVVLARKWKTLPTSQAAKPITIEPDAKSWQNETEFWDVHARERQYLFGDAGISEKSRTISMDDFTNLIGNKLMVVEKQCGEFCNVVPLKSNVLLLPYHMVTSKTEFVTLIKIGGHTFKNMPLDDKVAVRIPGTDFAVWYCPGAGLHRDIVDYYPKDIDEGKKVDVFTIYNNEGKLIKYANMTATRGRIITTQGGIFQGYKYSFPEKTFGGLCMATLIGQVNGMPFIAGHHLAGRGFNGAAGVLTRNALLDAISALDEKPGVLVSHSASPMETRSMGIEFGPLTAPHDKCITNNLNLDSKIRVHGGHSVLSRSSPKSAVVTSVISSAVKSVMNIEKKHAPPREMGALRHKELDISGKVDTATEFDSELLQKAVTDYGLSLFTISDQELSKVGKMSDDANLAGLDKVLGVNAMNFSTSIGFPGKGPKTQFVEKSDRHVGGISCPRDVDPMILEEIAKMEAKLLAGESINTVFKASLKDEPTKMSKDKVRVFAAANMPFVMLVRKYFLSLAALVQRNKIATECAVGTVVQSPEWTELFEHIGKHGWDRAIAGDYAKFDGRMSPQFMLAAFKLLIKLAEKSGNYDEDDLTIMRGIATEISYPTYDYFGTLVQFMGSNPSGHPLTVVINSFVNSLYLRYCWYAIAKEKGWWKVPRFNEKVSAMTYGDDNIMTVADGYDDFNHTAIAEQLARVSIKYTMADKDAKSVPFINLRDASFLKHFAVWDDELGVYRSPVEEDSLAKMLHTHLKSKILSMEQSSAEAIQNVALKYFEFGREVYTERVAQLEQVARDSGIQGYVGPIMSYDDRLAWYREKFDL</sequence>
<dbReference type="SMART" id="SM00382">
    <property type="entry name" value="AAA"/>
    <property type="match status" value="1"/>
</dbReference>
<evidence type="ECO:0000259" key="11">
    <source>
        <dbReference type="PROSITE" id="PS51218"/>
    </source>
</evidence>
<proteinExistence type="predicted"/>
<keyword evidence="5" id="KW-0378">Hydrolase</keyword>
<feature type="domain" description="SF3 helicase" evidence="11">
    <location>
        <begin position="128"/>
        <end position="303"/>
    </location>
</feature>
<dbReference type="SUPFAM" id="SSF52540">
    <property type="entry name" value="P-loop containing nucleoside triphosphate hydrolases"/>
    <property type="match status" value="1"/>
</dbReference>
<evidence type="ECO:0000256" key="3">
    <source>
        <dbReference type="ARBA" id="ARBA00022695"/>
    </source>
</evidence>
<evidence type="ECO:0000256" key="9">
    <source>
        <dbReference type="SAM" id="Phobius"/>
    </source>
</evidence>
<protein>
    <submittedName>
        <fullName evidence="13">Uncharacterized protein</fullName>
    </submittedName>
</protein>
<keyword evidence="8" id="KW-0693">Viral RNA replication</keyword>
<feature type="domain" description="Peptidase C3" evidence="12">
    <location>
        <begin position="612"/>
        <end position="802"/>
    </location>
</feature>
<evidence type="ECO:0000259" key="10">
    <source>
        <dbReference type="PROSITE" id="PS50507"/>
    </source>
</evidence>
<dbReference type="InterPro" id="IPR014759">
    <property type="entry name" value="Helicase_SF3_ssRNA_vir"/>
</dbReference>
<dbReference type="Gene3D" id="2.40.10.10">
    <property type="entry name" value="Trypsin-like serine proteases"/>
    <property type="match status" value="1"/>
</dbReference>
<keyword evidence="4" id="KW-0547">Nucleotide-binding</keyword>
<dbReference type="InterPro" id="IPR009003">
    <property type="entry name" value="Peptidase_S1_PA"/>
</dbReference>
<dbReference type="GO" id="GO:0033644">
    <property type="term" value="C:host cell membrane"/>
    <property type="evidence" value="ECO:0007669"/>
    <property type="project" value="UniProtKB-SubCell"/>
</dbReference>